<dbReference type="PANTHER" id="PTHR30290">
    <property type="entry name" value="PERIPLASMIC BINDING COMPONENT OF ABC TRANSPORTER"/>
    <property type="match status" value="1"/>
</dbReference>
<dbReference type="GO" id="GO:0015833">
    <property type="term" value="P:peptide transport"/>
    <property type="evidence" value="ECO:0007669"/>
    <property type="project" value="TreeGrafter"/>
</dbReference>
<dbReference type="GO" id="GO:0042597">
    <property type="term" value="C:periplasmic space"/>
    <property type="evidence" value="ECO:0007669"/>
    <property type="project" value="UniProtKB-ARBA"/>
</dbReference>
<dbReference type="InterPro" id="IPR039424">
    <property type="entry name" value="SBP_5"/>
</dbReference>
<dbReference type="Pfam" id="PF00496">
    <property type="entry name" value="SBP_bac_5"/>
    <property type="match status" value="1"/>
</dbReference>
<dbReference type="EMBL" id="CP162599">
    <property type="protein sequence ID" value="XDK31508.1"/>
    <property type="molecule type" value="Genomic_DNA"/>
</dbReference>
<reference evidence="5" key="1">
    <citation type="submission" date="2024-07" db="EMBL/GenBank/DDBJ databases">
        <title>Halotolerant mesophilic bacterium Ornithinibacillus sp. 4-3, sp. nov., isolated from soil.</title>
        <authorList>
            <person name="Sidarenka A.V."/>
            <person name="Guliayeva D.E."/>
            <person name="Leanovich S.I."/>
            <person name="Hileuskaya K.S."/>
            <person name="Akhremchuk A.E."/>
            <person name="Sikolenko M.A."/>
            <person name="Valentovich L.N."/>
        </authorList>
    </citation>
    <scope>NUCLEOTIDE SEQUENCE</scope>
    <source>
        <strain evidence="5">4-3</strain>
    </source>
</reference>
<evidence type="ECO:0000256" key="1">
    <source>
        <dbReference type="ARBA" id="ARBA00022729"/>
    </source>
</evidence>
<feature type="chain" id="PRO_5044307178" evidence="3">
    <location>
        <begin position="22"/>
        <end position="542"/>
    </location>
</feature>
<proteinExistence type="predicted"/>
<dbReference type="RefSeq" id="WP_368652235.1">
    <property type="nucleotide sequence ID" value="NZ_CP162599.1"/>
</dbReference>
<dbReference type="PROSITE" id="PS51257">
    <property type="entry name" value="PROKAR_LIPOPROTEIN"/>
    <property type="match status" value="1"/>
</dbReference>
<feature type="signal peptide" evidence="3">
    <location>
        <begin position="1"/>
        <end position="21"/>
    </location>
</feature>
<evidence type="ECO:0000313" key="5">
    <source>
        <dbReference type="EMBL" id="XDK31508.1"/>
    </source>
</evidence>
<dbReference type="CDD" id="cd08502">
    <property type="entry name" value="PBP2_NikA_DppA_OppA_like_16"/>
    <property type="match status" value="1"/>
</dbReference>
<keyword evidence="1 3" id="KW-0732">Signal</keyword>
<name>A0AB39HM80_9BACI</name>
<dbReference type="SUPFAM" id="SSF53850">
    <property type="entry name" value="Periplasmic binding protein-like II"/>
    <property type="match status" value="1"/>
</dbReference>
<dbReference type="Gene3D" id="3.90.76.10">
    <property type="entry name" value="Dipeptide-binding Protein, Domain 1"/>
    <property type="match status" value="1"/>
</dbReference>
<feature type="domain" description="Solute-binding protein family 5" evidence="4">
    <location>
        <begin position="100"/>
        <end position="463"/>
    </location>
</feature>
<gene>
    <name evidence="5" type="ORF">AB4Y30_10760</name>
</gene>
<evidence type="ECO:0000256" key="2">
    <source>
        <dbReference type="SAM" id="MobiDB-lite"/>
    </source>
</evidence>
<organism evidence="5">
    <name type="scientific">Ornithinibacillus sp. 4-3</name>
    <dbReference type="NCBI Taxonomy" id="3231488"/>
    <lineage>
        <taxon>Bacteria</taxon>
        <taxon>Bacillati</taxon>
        <taxon>Bacillota</taxon>
        <taxon>Bacilli</taxon>
        <taxon>Bacillales</taxon>
        <taxon>Bacillaceae</taxon>
        <taxon>Ornithinibacillus</taxon>
    </lineage>
</organism>
<dbReference type="InterPro" id="IPR000914">
    <property type="entry name" value="SBP_5_dom"/>
</dbReference>
<dbReference type="GO" id="GO:1904680">
    <property type="term" value="F:peptide transmembrane transporter activity"/>
    <property type="evidence" value="ECO:0007669"/>
    <property type="project" value="TreeGrafter"/>
</dbReference>
<protein>
    <submittedName>
        <fullName evidence="5">ABC transporter substrate-binding protein</fullName>
    </submittedName>
</protein>
<dbReference type="Gene3D" id="3.10.105.10">
    <property type="entry name" value="Dipeptide-binding Protein, Domain 3"/>
    <property type="match status" value="1"/>
</dbReference>
<dbReference type="Gene3D" id="3.40.190.10">
    <property type="entry name" value="Periplasmic binding protein-like II"/>
    <property type="match status" value="1"/>
</dbReference>
<dbReference type="GO" id="GO:0043190">
    <property type="term" value="C:ATP-binding cassette (ABC) transporter complex"/>
    <property type="evidence" value="ECO:0007669"/>
    <property type="project" value="InterPro"/>
</dbReference>
<dbReference type="PIRSF" id="PIRSF002741">
    <property type="entry name" value="MppA"/>
    <property type="match status" value="1"/>
</dbReference>
<dbReference type="InterPro" id="IPR030678">
    <property type="entry name" value="Peptide/Ni-bd"/>
</dbReference>
<dbReference type="PANTHER" id="PTHR30290:SF38">
    <property type="entry name" value="D,D-DIPEPTIDE-BINDING PERIPLASMIC PROTEIN DDPA-RELATED"/>
    <property type="match status" value="1"/>
</dbReference>
<evidence type="ECO:0000256" key="3">
    <source>
        <dbReference type="SAM" id="SignalP"/>
    </source>
</evidence>
<evidence type="ECO:0000259" key="4">
    <source>
        <dbReference type="Pfam" id="PF00496"/>
    </source>
</evidence>
<sequence>MKFIKKSLIFYFLILGLTLVACQSNDSEEVNKEINNEENKAEDQDKDQEKNNDTARKELRIAYNAQPPTLDTYISVAGATRQVASQIFESLVTLDSNYVIQPMLAESYEESEDGKTITFHLRQGIKFHNGEEMKADDVVASMERWFSRSSVGKANFSDATIDAEDEYTVVINLSEYSFLTLYFLANPTQLAGITTKENAESADEALGIDEMIGTGPFKFEEWKQDQYIHLSKFDEYSSRSEQPDGFAGGKEVLIDDLYFEFVSDSSTRVAGMLSGEYDIATTIPFDNVDQLEKDSNVEIQSGEVSFTAMIFNKKAGVFSDQKIRQAVNAALDMEEILMAAFGSEDYYELQHGLMIEDQIEWHSEKGKENYNINDTEKAKQLLQEAGYDGEEITVMTSRDYPEMYDASVVAQQQLNELGMNIKLEIYDWPTVIELREDPSAYDAFFTVVATEPFPNAFYFLDSANEYAGWTDSPEIDDLLNKITQSRTQEEAAEIFGELQEEFWDYLPLIRFGDSKAIRAHRNNVQNVRGFMGLQLWNVDKEE</sequence>
<dbReference type="AlphaFoldDB" id="A0AB39HM80"/>
<accession>A0AB39HM80</accession>
<feature type="region of interest" description="Disordered" evidence="2">
    <location>
        <begin position="31"/>
        <end position="52"/>
    </location>
</feature>